<name>A0AAN8PNE3_PATCE</name>
<protein>
    <submittedName>
        <fullName evidence="1">Uncharacterized protein</fullName>
    </submittedName>
</protein>
<accession>A0AAN8PNE3</accession>
<dbReference type="Proteomes" id="UP001347796">
    <property type="component" value="Unassembled WGS sequence"/>
</dbReference>
<sequence>MYFTGCLFTRTIFHVVIENRSVTALHTFDGAVIVMFALHYILNLEYLSTCTANLEFLQRAYMGINPVKGSKNKKKQGKKYQVHPKVLQLQLVNELKMFEKRCKC</sequence>
<evidence type="ECO:0000313" key="1">
    <source>
        <dbReference type="EMBL" id="KAK6174791.1"/>
    </source>
</evidence>
<proteinExistence type="predicted"/>
<gene>
    <name evidence="1" type="ORF">SNE40_013370</name>
</gene>
<dbReference type="EMBL" id="JAZGQO010000010">
    <property type="protein sequence ID" value="KAK6174791.1"/>
    <property type="molecule type" value="Genomic_DNA"/>
</dbReference>
<dbReference type="AlphaFoldDB" id="A0AAN8PNE3"/>
<evidence type="ECO:0000313" key="2">
    <source>
        <dbReference type="Proteomes" id="UP001347796"/>
    </source>
</evidence>
<organism evidence="1 2">
    <name type="scientific">Patella caerulea</name>
    <name type="common">Rayed Mediterranean limpet</name>
    <dbReference type="NCBI Taxonomy" id="87958"/>
    <lineage>
        <taxon>Eukaryota</taxon>
        <taxon>Metazoa</taxon>
        <taxon>Spiralia</taxon>
        <taxon>Lophotrochozoa</taxon>
        <taxon>Mollusca</taxon>
        <taxon>Gastropoda</taxon>
        <taxon>Patellogastropoda</taxon>
        <taxon>Patelloidea</taxon>
        <taxon>Patellidae</taxon>
        <taxon>Patella</taxon>
    </lineage>
</organism>
<comment type="caution">
    <text evidence="1">The sequence shown here is derived from an EMBL/GenBank/DDBJ whole genome shotgun (WGS) entry which is preliminary data.</text>
</comment>
<keyword evidence="2" id="KW-1185">Reference proteome</keyword>
<reference evidence="1 2" key="1">
    <citation type="submission" date="2024-01" db="EMBL/GenBank/DDBJ databases">
        <title>The genome of the rayed Mediterranean limpet Patella caerulea (Linnaeus, 1758).</title>
        <authorList>
            <person name="Anh-Thu Weber A."/>
            <person name="Halstead-Nussloch G."/>
        </authorList>
    </citation>
    <scope>NUCLEOTIDE SEQUENCE [LARGE SCALE GENOMIC DNA]</scope>
    <source>
        <strain evidence="1">AATW-2023a</strain>
        <tissue evidence="1">Whole specimen</tissue>
    </source>
</reference>